<evidence type="ECO:0000256" key="1">
    <source>
        <dbReference type="ARBA" id="ARBA00006328"/>
    </source>
</evidence>
<dbReference type="InterPro" id="IPR036291">
    <property type="entry name" value="NAD(P)-bd_dom_sf"/>
</dbReference>
<proteinExistence type="inferred from homology"/>
<dbReference type="SUPFAM" id="SSF51735">
    <property type="entry name" value="NAD(P)-binding Rossmann-fold domains"/>
    <property type="match status" value="1"/>
</dbReference>
<evidence type="ECO:0000313" key="5">
    <source>
        <dbReference type="Proteomes" id="UP001497453"/>
    </source>
</evidence>
<keyword evidence="2" id="KW-0521">NADP</keyword>
<protein>
    <recommendedName>
        <fullName evidence="3">NmrA-like domain-containing protein</fullName>
    </recommendedName>
</protein>
<organism evidence="4 5">
    <name type="scientific">Somion occarium</name>
    <dbReference type="NCBI Taxonomy" id="3059160"/>
    <lineage>
        <taxon>Eukaryota</taxon>
        <taxon>Fungi</taxon>
        <taxon>Dikarya</taxon>
        <taxon>Basidiomycota</taxon>
        <taxon>Agaricomycotina</taxon>
        <taxon>Agaricomycetes</taxon>
        <taxon>Polyporales</taxon>
        <taxon>Cerrenaceae</taxon>
        <taxon>Somion</taxon>
    </lineage>
</organism>
<reference evidence="5" key="1">
    <citation type="submission" date="2024-04" db="EMBL/GenBank/DDBJ databases">
        <authorList>
            <person name="Shaw F."/>
            <person name="Minotto A."/>
        </authorList>
    </citation>
    <scope>NUCLEOTIDE SEQUENCE [LARGE SCALE GENOMIC DNA]</scope>
</reference>
<name>A0ABP1EA75_9APHY</name>
<evidence type="ECO:0000256" key="2">
    <source>
        <dbReference type="ARBA" id="ARBA00022857"/>
    </source>
</evidence>
<dbReference type="Pfam" id="PF05368">
    <property type="entry name" value="NmrA"/>
    <property type="match status" value="1"/>
</dbReference>
<dbReference type="PANTHER" id="PTHR42748">
    <property type="entry name" value="NITROGEN METABOLITE REPRESSION PROTEIN NMRA FAMILY MEMBER"/>
    <property type="match status" value="1"/>
</dbReference>
<dbReference type="EMBL" id="OZ037952">
    <property type="protein sequence ID" value="CAL1716913.1"/>
    <property type="molecule type" value="Genomic_DNA"/>
</dbReference>
<dbReference type="Gene3D" id="3.40.50.720">
    <property type="entry name" value="NAD(P)-binding Rossmann-like Domain"/>
    <property type="match status" value="1"/>
</dbReference>
<dbReference type="PANTHER" id="PTHR42748:SF14">
    <property type="entry name" value="SNOAL-LIKE DOMAIN-CONTAINING PROTEIN"/>
    <property type="match status" value="1"/>
</dbReference>
<dbReference type="Proteomes" id="UP001497453">
    <property type="component" value="Chromosome 9"/>
</dbReference>
<dbReference type="InterPro" id="IPR051164">
    <property type="entry name" value="NmrA-like_oxidored"/>
</dbReference>
<accession>A0ABP1EA75</accession>
<feature type="domain" description="NmrA-like" evidence="3">
    <location>
        <begin position="5"/>
        <end position="264"/>
    </location>
</feature>
<gene>
    <name evidence="4" type="ORF">GFSPODELE1_LOCUS10960</name>
</gene>
<keyword evidence="5" id="KW-1185">Reference proteome</keyword>
<evidence type="ECO:0000313" key="4">
    <source>
        <dbReference type="EMBL" id="CAL1716913.1"/>
    </source>
</evidence>
<dbReference type="Gene3D" id="3.90.25.10">
    <property type="entry name" value="UDP-galactose 4-epimerase, domain 1"/>
    <property type="match status" value="1"/>
</dbReference>
<dbReference type="CDD" id="cd05251">
    <property type="entry name" value="NmrA_like_SDR_a"/>
    <property type="match status" value="1"/>
</dbReference>
<evidence type="ECO:0000259" key="3">
    <source>
        <dbReference type="Pfam" id="PF05368"/>
    </source>
</evidence>
<sequence length="357" mass="40224">MSSPKLILVIGATGAQGLAVIDSLLARAEDGTPSPYSVRALTRDRSSRRAQELTAKGVECVQGAFDDFPSVAAALKGAYGVWANTDGFTVGEQKEIYAGMRIFELAKQAKTVRHYVWSNLEYVFKKTGYNEKYRVYHHDGKGRVGEWLQVQPSESTETGMSWSQVTTSPYMEMLYNHMFGPLNKRPDGTYVFATPVGNGHVPMIALADLGYFARYTFDHREGTSTKNLDVTSDVVGWDYLVSTFQTVTGQKAVVVKQSLDEWFANFDGADEPLANEQRGTSVQTTTWRENFSGWWSLWRDDIIVKDMDWIRSIHPNLLTLEKWMRDNKYTGDLQGSILKNSEDDKSVHLNQARVSRL</sequence>
<comment type="similarity">
    <text evidence="1">Belongs to the NmrA-type oxidoreductase family.</text>
</comment>
<dbReference type="InterPro" id="IPR008030">
    <property type="entry name" value="NmrA-like"/>
</dbReference>